<feature type="transmembrane region" description="Helical" evidence="1">
    <location>
        <begin position="68"/>
        <end position="90"/>
    </location>
</feature>
<dbReference type="Proteomes" id="UP001497514">
    <property type="component" value="Chromosome"/>
</dbReference>
<proteinExistence type="predicted"/>
<accession>A0ABP1EQ61</accession>
<dbReference type="EMBL" id="OZ038524">
    <property type="protein sequence ID" value="CAL2086274.1"/>
    <property type="molecule type" value="Genomic_DNA"/>
</dbReference>
<sequence length="100" mass="10791">MTATLISLISILIGILGANSMGKLVKKYSFGLTGNTIAGVFGSVFFIKSFGRLGFSPKFIVQVEHINYALFLLNSLVSFLGGAVAVFLIYQLKNKLGKKK</sequence>
<name>A0ABP1EQ61_9FLAO</name>
<evidence type="ECO:0008006" key="4">
    <source>
        <dbReference type="Google" id="ProtNLM"/>
    </source>
</evidence>
<dbReference type="RefSeq" id="WP_101903109.1">
    <property type="nucleotide sequence ID" value="NZ_JBFKZT010000001.1"/>
</dbReference>
<evidence type="ECO:0000313" key="2">
    <source>
        <dbReference type="EMBL" id="CAL2086274.1"/>
    </source>
</evidence>
<reference evidence="2 3" key="1">
    <citation type="submission" date="2024-05" db="EMBL/GenBank/DDBJ databases">
        <authorList>
            <person name="Duchaud E."/>
        </authorList>
    </citation>
    <scope>NUCLEOTIDE SEQUENCE [LARGE SCALE GENOMIC DNA]</scope>
    <source>
        <strain evidence="2">Ena-SAMPLE-TAB-13-05-2024-13:56:06:370-140309</strain>
    </source>
</reference>
<keyword evidence="3" id="KW-1185">Reference proteome</keyword>
<feature type="transmembrane region" description="Helical" evidence="1">
    <location>
        <begin position="28"/>
        <end position="47"/>
    </location>
</feature>
<evidence type="ECO:0000313" key="3">
    <source>
        <dbReference type="Proteomes" id="UP001497514"/>
    </source>
</evidence>
<organism evidence="2 3">
    <name type="scientific">Tenacibaculum dicentrarchi</name>
    <dbReference type="NCBI Taxonomy" id="669041"/>
    <lineage>
        <taxon>Bacteria</taxon>
        <taxon>Pseudomonadati</taxon>
        <taxon>Bacteroidota</taxon>
        <taxon>Flavobacteriia</taxon>
        <taxon>Flavobacteriales</taxon>
        <taxon>Flavobacteriaceae</taxon>
        <taxon>Tenacibaculum</taxon>
    </lineage>
</organism>
<gene>
    <name evidence="2" type="ORF">TD3509T_2026</name>
</gene>
<keyword evidence="1" id="KW-0812">Transmembrane</keyword>
<evidence type="ECO:0000256" key="1">
    <source>
        <dbReference type="SAM" id="Phobius"/>
    </source>
</evidence>
<keyword evidence="1" id="KW-1133">Transmembrane helix</keyword>
<protein>
    <recommendedName>
        <fullName evidence="4">Fluoride ion transporter CrcB</fullName>
    </recommendedName>
</protein>
<keyword evidence="1" id="KW-0472">Membrane</keyword>